<dbReference type="OrthoDB" id="8241777at2"/>
<protein>
    <submittedName>
        <fullName evidence="2">Uncharacterized protein</fullName>
    </submittedName>
</protein>
<evidence type="ECO:0000313" key="2">
    <source>
        <dbReference type="EMBL" id="KWV47794.1"/>
    </source>
</evidence>
<gene>
    <name evidence="2" type="ORF">AS156_19355</name>
</gene>
<evidence type="ECO:0000313" key="3">
    <source>
        <dbReference type="Proteomes" id="UP000057737"/>
    </source>
</evidence>
<sequence>MDGSKDMRFLGLALRTLFLLVVVVVTARVATPQNESLLTVYDTPADLLRILLGAAVCFFVIIQIFQYSRNPADMRKWVPIGLTILPLALICARVIW</sequence>
<keyword evidence="1" id="KW-0472">Membrane</keyword>
<organism evidence="2 3">
    <name type="scientific">Bradyrhizobium macuxiense</name>
    <dbReference type="NCBI Taxonomy" id="1755647"/>
    <lineage>
        <taxon>Bacteria</taxon>
        <taxon>Pseudomonadati</taxon>
        <taxon>Pseudomonadota</taxon>
        <taxon>Alphaproteobacteria</taxon>
        <taxon>Hyphomicrobiales</taxon>
        <taxon>Nitrobacteraceae</taxon>
        <taxon>Bradyrhizobium</taxon>
    </lineage>
</organism>
<accession>A0A120FIN5</accession>
<feature type="transmembrane region" description="Helical" evidence="1">
    <location>
        <begin position="12"/>
        <end position="31"/>
    </location>
</feature>
<dbReference type="AlphaFoldDB" id="A0A120FIN5"/>
<name>A0A120FIN5_9BRAD</name>
<keyword evidence="3" id="KW-1185">Reference proteome</keyword>
<proteinExistence type="predicted"/>
<dbReference type="RefSeq" id="WP_066513655.1">
    <property type="nucleotide sequence ID" value="NZ_LNCU01000112.1"/>
</dbReference>
<evidence type="ECO:0000256" key="1">
    <source>
        <dbReference type="SAM" id="Phobius"/>
    </source>
</evidence>
<feature type="transmembrane region" description="Helical" evidence="1">
    <location>
        <begin position="47"/>
        <end position="65"/>
    </location>
</feature>
<keyword evidence="1" id="KW-1133">Transmembrane helix</keyword>
<keyword evidence="1" id="KW-0812">Transmembrane</keyword>
<feature type="transmembrane region" description="Helical" evidence="1">
    <location>
        <begin position="77"/>
        <end position="95"/>
    </location>
</feature>
<reference evidence="2 3" key="1">
    <citation type="submission" date="2015-11" db="EMBL/GenBank/DDBJ databases">
        <title>Draft Genome Sequence of the Strain BR 10303 (Bradyrhizobium sp.) isolated from nodules of Centrolobium paraense.</title>
        <authorList>
            <person name="Zelli J.E."/>
            <person name="Simoes-Araujo J.L."/>
            <person name="Barauna A.C."/>
            <person name="Silva K."/>
        </authorList>
    </citation>
    <scope>NUCLEOTIDE SEQUENCE [LARGE SCALE GENOMIC DNA]</scope>
    <source>
        <strain evidence="2 3">BR 10303</strain>
    </source>
</reference>
<dbReference type="Proteomes" id="UP000057737">
    <property type="component" value="Unassembled WGS sequence"/>
</dbReference>
<comment type="caution">
    <text evidence="2">The sequence shown here is derived from an EMBL/GenBank/DDBJ whole genome shotgun (WGS) entry which is preliminary data.</text>
</comment>
<dbReference type="EMBL" id="LNCU01000112">
    <property type="protein sequence ID" value="KWV47794.1"/>
    <property type="molecule type" value="Genomic_DNA"/>
</dbReference>